<comment type="caution">
    <text evidence="1">The sequence shown here is derived from an EMBL/GenBank/DDBJ whole genome shotgun (WGS) entry which is preliminary data.</text>
</comment>
<dbReference type="Proteomes" id="UP001500325">
    <property type="component" value="Unassembled WGS sequence"/>
</dbReference>
<evidence type="ECO:0000313" key="2">
    <source>
        <dbReference type="Proteomes" id="UP001500325"/>
    </source>
</evidence>
<dbReference type="EMBL" id="BAABIC010000007">
    <property type="protein sequence ID" value="GAA4688955.1"/>
    <property type="molecule type" value="Genomic_DNA"/>
</dbReference>
<gene>
    <name evidence="1" type="ORF">GCM10023215_26370</name>
</gene>
<sequence length="74" mass="8533">MNGTERMSFTEQHEIRTAAARARRLFPSRVGELVSRELMAYADFGHRFTRDALIPDLAAWILESEQTDHRVRGS</sequence>
<accession>A0ABP8WFX2</accession>
<evidence type="ECO:0000313" key="1">
    <source>
        <dbReference type="EMBL" id="GAA4688955.1"/>
    </source>
</evidence>
<proteinExistence type="predicted"/>
<keyword evidence="2" id="KW-1185">Reference proteome</keyword>
<reference evidence="2" key="1">
    <citation type="journal article" date="2019" name="Int. J. Syst. Evol. Microbiol.">
        <title>The Global Catalogue of Microorganisms (GCM) 10K type strain sequencing project: providing services to taxonomists for standard genome sequencing and annotation.</title>
        <authorList>
            <consortium name="The Broad Institute Genomics Platform"/>
            <consortium name="The Broad Institute Genome Sequencing Center for Infectious Disease"/>
            <person name="Wu L."/>
            <person name="Ma J."/>
        </authorList>
    </citation>
    <scope>NUCLEOTIDE SEQUENCE [LARGE SCALE GENOMIC DNA]</scope>
    <source>
        <strain evidence="2">JCM 18055</strain>
    </source>
</reference>
<name>A0ABP8WFX2_9PSEU</name>
<protein>
    <submittedName>
        <fullName evidence="1">Uncharacterized protein</fullName>
    </submittedName>
</protein>
<dbReference type="RefSeq" id="WP_345380732.1">
    <property type="nucleotide sequence ID" value="NZ_BAABIC010000007.1"/>
</dbReference>
<organism evidence="1 2">
    <name type="scientific">Pseudonocardia yuanmonensis</name>
    <dbReference type="NCBI Taxonomy" id="1095914"/>
    <lineage>
        <taxon>Bacteria</taxon>
        <taxon>Bacillati</taxon>
        <taxon>Actinomycetota</taxon>
        <taxon>Actinomycetes</taxon>
        <taxon>Pseudonocardiales</taxon>
        <taxon>Pseudonocardiaceae</taxon>
        <taxon>Pseudonocardia</taxon>
    </lineage>
</organism>